<comment type="catalytic activity">
    <reaction evidence="1">
        <text>D-mannitol(out) + N(pros)-phospho-L-histidyl-[protein] = D-mannitol 1-phosphate(in) + L-histidyl-[protein]</text>
        <dbReference type="Rhea" id="RHEA:33363"/>
        <dbReference type="Rhea" id="RHEA-COMP:9745"/>
        <dbReference type="Rhea" id="RHEA-COMP:9746"/>
        <dbReference type="ChEBI" id="CHEBI:16899"/>
        <dbReference type="ChEBI" id="CHEBI:29979"/>
        <dbReference type="ChEBI" id="CHEBI:61381"/>
        <dbReference type="ChEBI" id="CHEBI:64837"/>
        <dbReference type="EC" id="2.7.1.197"/>
    </reaction>
</comment>
<evidence type="ECO:0000256" key="13">
    <source>
        <dbReference type="ARBA" id="ARBA00022692"/>
    </source>
</evidence>
<keyword evidence="9" id="KW-0597">Phosphoprotein</keyword>
<dbReference type="FunFam" id="3.40.50.2300:FF:000047">
    <property type="entry name" value="PTS system mannitol-specific transporter subunit IICBA"/>
    <property type="match status" value="1"/>
</dbReference>
<dbReference type="PANTHER" id="PTHR30181:SF2">
    <property type="entry name" value="PTS SYSTEM MANNITOL-SPECIFIC EIICBA COMPONENT"/>
    <property type="match status" value="1"/>
</dbReference>
<dbReference type="PROSITE" id="PS51104">
    <property type="entry name" value="PTS_EIIC_TYPE_2"/>
    <property type="match status" value="1"/>
</dbReference>
<dbReference type="FunFam" id="3.40.930.10:FF:000007">
    <property type="entry name" value="PTS system mannitol-specific transporter subunit IICBA"/>
    <property type="match status" value="1"/>
</dbReference>
<evidence type="ECO:0000313" key="22">
    <source>
        <dbReference type="EMBL" id="APZ05105.1"/>
    </source>
</evidence>
<dbReference type="CDD" id="cd00211">
    <property type="entry name" value="PTS_IIA_fru"/>
    <property type="match status" value="1"/>
</dbReference>
<evidence type="ECO:0000256" key="10">
    <source>
        <dbReference type="ARBA" id="ARBA00022597"/>
    </source>
</evidence>
<evidence type="ECO:0000256" key="12">
    <source>
        <dbReference type="ARBA" id="ARBA00022683"/>
    </source>
</evidence>
<dbReference type="Gene3D" id="3.40.50.2300">
    <property type="match status" value="1"/>
</dbReference>
<dbReference type="PANTHER" id="PTHR30181">
    <property type="entry name" value="MANNITOL PERMEASE IIC COMPONENT"/>
    <property type="match status" value="1"/>
</dbReference>
<dbReference type="Gene3D" id="3.40.930.10">
    <property type="entry name" value="Mannitol-specific EII, Chain A"/>
    <property type="match status" value="1"/>
</dbReference>
<evidence type="ECO:0000256" key="4">
    <source>
        <dbReference type="ARBA" id="ARBA00011909"/>
    </source>
</evidence>
<feature type="transmembrane region" description="Helical" evidence="18">
    <location>
        <begin position="55"/>
        <end position="73"/>
    </location>
</feature>
<evidence type="ECO:0000256" key="9">
    <source>
        <dbReference type="ARBA" id="ARBA00022553"/>
    </source>
</evidence>
<reference evidence="22 23" key="1">
    <citation type="submission" date="2017-01" db="EMBL/GenBank/DDBJ databases">
        <authorList>
            <person name="Cao J.-M."/>
        </authorList>
    </citation>
    <scope>NUCLEOTIDE SEQUENCE [LARGE SCALE GENOMIC DNA]</scope>
    <source>
        <strain evidence="22 23">888-76</strain>
    </source>
</reference>
<feature type="domain" description="PTS EIIA type-2" evidence="19">
    <location>
        <begin position="496"/>
        <end position="637"/>
    </location>
</feature>
<evidence type="ECO:0000256" key="7">
    <source>
        <dbReference type="ARBA" id="ARBA00022475"/>
    </source>
</evidence>
<feature type="domain" description="PTS EIIB type-2" evidence="20">
    <location>
        <begin position="380"/>
        <end position="475"/>
    </location>
</feature>
<keyword evidence="16 18" id="KW-0472">Membrane</keyword>
<proteinExistence type="predicted"/>
<dbReference type="KEGG" id="kco:BWI95_08570"/>
<dbReference type="PROSITE" id="PS51094">
    <property type="entry name" value="PTS_EIIA_TYPE_2"/>
    <property type="match status" value="1"/>
</dbReference>
<keyword evidence="12" id="KW-0598">Phosphotransferase system</keyword>
<feature type="transmembrane region" description="Helical" evidence="18">
    <location>
        <begin position="312"/>
        <end position="334"/>
    </location>
</feature>
<dbReference type="SUPFAM" id="SSF52794">
    <property type="entry name" value="PTS system IIB component-like"/>
    <property type="match status" value="1"/>
</dbReference>
<dbReference type="PROSITE" id="PS00372">
    <property type="entry name" value="PTS_EIIA_TYPE_2_HIS"/>
    <property type="match status" value="1"/>
</dbReference>
<protein>
    <recommendedName>
        <fullName evidence="5">PTS system mannitol-specific EIICBA component</fullName>
        <ecNumber evidence="4">2.7.1.197</ecNumber>
    </recommendedName>
    <alternativeName>
        <fullName evidence="17">EIICBA-Mtl</fullName>
    </alternativeName>
</protein>
<dbReference type="NCBIfam" id="TIGR00851">
    <property type="entry name" value="mtlA"/>
    <property type="match status" value="1"/>
</dbReference>
<evidence type="ECO:0000256" key="16">
    <source>
        <dbReference type="ARBA" id="ARBA00023136"/>
    </source>
</evidence>
<dbReference type="NCBIfam" id="NF011663">
    <property type="entry name" value="PRK15083.1"/>
    <property type="match status" value="1"/>
</dbReference>
<keyword evidence="10" id="KW-0762">Sugar transport</keyword>
<keyword evidence="7" id="KW-1003">Cell membrane</keyword>
<organism evidence="22 23">
    <name type="scientific">Kosakonia cowanii JCM 10956 = DSM 18146</name>
    <dbReference type="NCBI Taxonomy" id="1300165"/>
    <lineage>
        <taxon>Bacteria</taxon>
        <taxon>Pseudomonadati</taxon>
        <taxon>Pseudomonadota</taxon>
        <taxon>Gammaproteobacteria</taxon>
        <taxon>Enterobacterales</taxon>
        <taxon>Enterobacteriaceae</taxon>
        <taxon>Kosakonia</taxon>
    </lineage>
</organism>
<dbReference type="EMBL" id="CP019445">
    <property type="protein sequence ID" value="APZ05105.1"/>
    <property type="molecule type" value="Genomic_DNA"/>
</dbReference>
<evidence type="ECO:0000256" key="1">
    <source>
        <dbReference type="ARBA" id="ARBA00001655"/>
    </source>
</evidence>
<accession>A0A807LI28</accession>
<dbReference type="CDD" id="cd05567">
    <property type="entry name" value="PTS_IIB_mannitol"/>
    <property type="match status" value="1"/>
</dbReference>
<dbReference type="RefSeq" id="WP_076769330.1">
    <property type="nucleotide sequence ID" value="NZ_CP019445.1"/>
</dbReference>
<feature type="transmembrane region" description="Helical" evidence="18">
    <location>
        <begin position="269"/>
        <end position="292"/>
    </location>
</feature>
<dbReference type="InterPro" id="IPR003352">
    <property type="entry name" value="PTS_EIIC"/>
</dbReference>
<dbReference type="InterPro" id="IPR050893">
    <property type="entry name" value="Sugar_PTS"/>
</dbReference>
<dbReference type="GO" id="GO:0016301">
    <property type="term" value="F:kinase activity"/>
    <property type="evidence" value="ECO:0007669"/>
    <property type="project" value="UniProtKB-KW"/>
</dbReference>
<evidence type="ECO:0000256" key="18">
    <source>
        <dbReference type="SAM" id="Phobius"/>
    </source>
</evidence>
<keyword evidence="15 18" id="KW-1133">Transmembrane helix</keyword>
<evidence type="ECO:0000256" key="15">
    <source>
        <dbReference type="ARBA" id="ARBA00022989"/>
    </source>
</evidence>
<evidence type="ECO:0000256" key="3">
    <source>
        <dbReference type="ARBA" id="ARBA00011738"/>
    </source>
</evidence>
<evidence type="ECO:0000256" key="17">
    <source>
        <dbReference type="ARBA" id="ARBA00030684"/>
    </source>
</evidence>
<dbReference type="InterPro" id="IPR029503">
    <property type="entry name" value="PTS_EIIB_mannitol"/>
</dbReference>
<dbReference type="InterPro" id="IPR002178">
    <property type="entry name" value="PTS_EIIA_type-2_dom"/>
</dbReference>
<keyword evidence="11" id="KW-0808">Transferase</keyword>
<dbReference type="InterPro" id="IPR036095">
    <property type="entry name" value="PTS_EIIB-like_sf"/>
</dbReference>
<dbReference type="Proteomes" id="UP000187148">
    <property type="component" value="Chromosome"/>
</dbReference>
<dbReference type="Pfam" id="PF00359">
    <property type="entry name" value="PTS_EIIA_2"/>
    <property type="match status" value="1"/>
</dbReference>
<feature type="domain" description="PTS EIIC type-2" evidence="21">
    <location>
        <begin position="12"/>
        <end position="331"/>
    </location>
</feature>
<feature type="transmembrane region" description="Helical" evidence="18">
    <location>
        <begin position="213"/>
        <end position="234"/>
    </location>
</feature>
<evidence type="ECO:0000256" key="11">
    <source>
        <dbReference type="ARBA" id="ARBA00022679"/>
    </source>
</evidence>
<comment type="subcellular location">
    <subcellularLocation>
        <location evidence="2">Cell inner membrane</location>
        <topology evidence="2">Multi-pass membrane protein</topology>
    </subcellularLocation>
</comment>
<dbReference type="InterPro" id="IPR016152">
    <property type="entry name" value="PTrfase/Anion_transptr"/>
</dbReference>
<feature type="transmembrane region" description="Helical" evidence="18">
    <location>
        <begin position="20"/>
        <end position="43"/>
    </location>
</feature>
<dbReference type="InterPro" id="IPR004718">
    <property type="entry name" value="PTS_IIC_mtl"/>
</dbReference>
<feature type="transmembrane region" description="Helical" evidence="18">
    <location>
        <begin position="129"/>
        <end position="154"/>
    </location>
</feature>
<gene>
    <name evidence="22" type="ORF">BWI95_08570</name>
</gene>
<dbReference type="Pfam" id="PF02378">
    <property type="entry name" value="PTS_EIIC"/>
    <property type="match status" value="1"/>
</dbReference>
<evidence type="ECO:0000259" key="21">
    <source>
        <dbReference type="PROSITE" id="PS51104"/>
    </source>
</evidence>
<sequence length="637" mass="67747">MSSDIKIKVQSFGRFLSNMVMPNIGAFIAWGIITALFIPTGWLPNETLAKLVGPMITYLLPLLIGFTGGRLVGGDRGGVVGAITTMGVIVGADMPMFLGAMIAGPLGGYCIKKFDAAVDGKIKSGFEMLVNNFSAGIIGMILAILAFLAIGPAVEVLSKALAAGVNFMVVHDMLPLASIFVEPAKILFLNNAINHGIFSPLGIQQSHEIGKSIFFLIEANPGPGMGILLAYMFFGRGSAKQSAGGAAIIHFLGGIHEIYFPYVLMNPRLLIAVILGGMTGVFTLSVLNGGLVSPASPGSILAVLAMTPKGAYFANLAAIFAAMIVSFVIAAILLKTSKVKEDEDDIEAATRRMHDMKAESKGAAAAQGTKDVTNDLSHVRKIIVACDAGMGSSAMGAGVLRKKVQDAGLTNISVTNSAINSLPSDVDLVITHRDLTERAMRQAPQAQHISLTNFLDSGLYTGLTERLVAAQRHTTNEAKVNSSLQDSFDTSNTHLFKLGAENIFLGCSATQKEEAIRFAGEQLVKGGYVQPEYIDAMLEREKMTPTYLGQSIAVPHGTVEAKDRVLKTGVVFCQYPQGVRFGEEEDEIAHLVIGIAARNNEHIQVITSLTNALDDETIVERLSHTTSVEEVLALLNQ</sequence>
<keyword evidence="23" id="KW-1185">Reference proteome</keyword>
<evidence type="ECO:0000259" key="20">
    <source>
        <dbReference type="PROSITE" id="PS51099"/>
    </source>
</evidence>
<name>A0A807LI28_9ENTR</name>
<evidence type="ECO:0000313" key="23">
    <source>
        <dbReference type="Proteomes" id="UP000187148"/>
    </source>
</evidence>
<dbReference type="PROSITE" id="PS51099">
    <property type="entry name" value="PTS_EIIB_TYPE_2"/>
    <property type="match status" value="1"/>
</dbReference>
<dbReference type="GO" id="GO:0005886">
    <property type="term" value="C:plasma membrane"/>
    <property type="evidence" value="ECO:0007669"/>
    <property type="project" value="UniProtKB-SubCell"/>
</dbReference>
<keyword evidence="13 18" id="KW-0812">Transmembrane</keyword>
<comment type="subunit">
    <text evidence="3">Homodimer.</text>
</comment>
<evidence type="ECO:0000256" key="14">
    <source>
        <dbReference type="ARBA" id="ARBA00022777"/>
    </source>
</evidence>
<dbReference type="GO" id="GO:0022872">
    <property type="term" value="F:protein-N(PI)-phosphohistidine-mannitol phosphotransferase system transmembrane transporter activity"/>
    <property type="evidence" value="ECO:0007669"/>
    <property type="project" value="InterPro"/>
</dbReference>
<dbReference type="GO" id="GO:0009401">
    <property type="term" value="P:phosphoenolpyruvate-dependent sugar phosphotransferase system"/>
    <property type="evidence" value="ECO:0007669"/>
    <property type="project" value="UniProtKB-KW"/>
</dbReference>
<dbReference type="AlphaFoldDB" id="A0A807LI28"/>
<keyword evidence="6" id="KW-0813">Transport</keyword>
<evidence type="ECO:0000256" key="8">
    <source>
        <dbReference type="ARBA" id="ARBA00022519"/>
    </source>
</evidence>
<dbReference type="EC" id="2.7.1.197" evidence="4"/>
<dbReference type="SUPFAM" id="SSF55804">
    <property type="entry name" value="Phoshotransferase/anion transport protein"/>
    <property type="match status" value="1"/>
</dbReference>
<dbReference type="InterPro" id="IPR003501">
    <property type="entry name" value="PTS_EIIB_2/3"/>
</dbReference>
<dbReference type="InterPro" id="IPR013014">
    <property type="entry name" value="PTS_EIIC_2"/>
</dbReference>
<dbReference type="InterPro" id="IPR013011">
    <property type="entry name" value="PTS_EIIB_2"/>
</dbReference>
<dbReference type="Pfam" id="PF02302">
    <property type="entry name" value="PTS_IIB"/>
    <property type="match status" value="1"/>
</dbReference>
<keyword evidence="14" id="KW-0418">Kinase</keyword>
<evidence type="ECO:0000256" key="2">
    <source>
        <dbReference type="ARBA" id="ARBA00004429"/>
    </source>
</evidence>
<feature type="transmembrane region" description="Helical" evidence="18">
    <location>
        <begin position="246"/>
        <end position="264"/>
    </location>
</feature>
<evidence type="ECO:0000259" key="19">
    <source>
        <dbReference type="PROSITE" id="PS51094"/>
    </source>
</evidence>
<keyword evidence="8" id="KW-0997">Cell inner membrane</keyword>
<evidence type="ECO:0000256" key="5">
    <source>
        <dbReference type="ARBA" id="ARBA00015039"/>
    </source>
</evidence>
<evidence type="ECO:0000256" key="6">
    <source>
        <dbReference type="ARBA" id="ARBA00022448"/>
    </source>
</evidence>
<dbReference type="GO" id="GO:0090563">
    <property type="term" value="F:protein-phosphocysteine-sugar phosphotransferase activity"/>
    <property type="evidence" value="ECO:0007669"/>
    <property type="project" value="TreeGrafter"/>
</dbReference>
<feature type="transmembrane region" description="Helical" evidence="18">
    <location>
        <begin position="79"/>
        <end position="108"/>
    </location>
</feature>